<protein>
    <submittedName>
        <fullName evidence="2">Uncharacterized protein</fullName>
    </submittedName>
</protein>
<evidence type="ECO:0000256" key="1">
    <source>
        <dbReference type="SAM" id="MobiDB-lite"/>
    </source>
</evidence>
<dbReference type="Proteomes" id="UP001472677">
    <property type="component" value="Unassembled WGS sequence"/>
</dbReference>
<evidence type="ECO:0000313" key="2">
    <source>
        <dbReference type="EMBL" id="KAK8589449.1"/>
    </source>
</evidence>
<keyword evidence="3" id="KW-1185">Reference proteome</keyword>
<sequence>MGSCSEENDNSSNEKQKDGDALNLGNIMAESFHDMVLSYSRKMKVVEAHSFVFSIAKRQELIVELGPGNWGVRASDKLLVKTVSRWLSSWSRSLIPRLRLINLRKTNGTTLLVLEGRMFT</sequence>
<dbReference type="EMBL" id="JBBPBM010000004">
    <property type="protein sequence ID" value="KAK8589449.1"/>
    <property type="molecule type" value="Genomic_DNA"/>
</dbReference>
<organism evidence="2 3">
    <name type="scientific">Hibiscus sabdariffa</name>
    <name type="common">roselle</name>
    <dbReference type="NCBI Taxonomy" id="183260"/>
    <lineage>
        <taxon>Eukaryota</taxon>
        <taxon>Viridiplantae</taxon>
        <taxon>Streptophyta</taxon>
        <taxon>Embryophyta</taxon>
        <taxon>Tracheophyta</taxon>
        <taxon>Spermatophyta</taxon>
        <taxon>Magnoliopsida</taxon>
        <taxon>eudicotyledons</taxon>
        <taxon>Gunneridae</taxon>
        <taxon>Pentapetalae</taxon>
        <taxon>rosids</taxon>
        <taxon>malvids</taxon>
        <taxon>Malvales</taxon>
        <taxon>Malvaceae</taxon>
        <taxon>Malvoideae</taxon>
        <taxon>Hibiscus</taxon>
    </lineage>
</organism>
<accession>A0ABR2FYV1</accession>
<name>A0ABR2FYV1_9ROSI</name>
<proteinExistence type="predicted"/>
<feature type="region of interest" description="Disordered" evidence="1">
    <location>
        <begin position="1"/>
        <end position="22"/>
    </location>
</feature>
<comment type="caution">
    <text evidence="2">The sequence shown here is derived from an EMBL/GenBank/DDBJ whole genome shotgun (WGS) entry which is preliminary data.</text>
</comment>
<reference evidence="2 3" key="1">
    <citation type="journal article" date="2024" name="G3 (Bethesda)">
        <title>Genome assembly of Hibiscus sabdariffa L. provides insights into metabolisms of medicinal natural products.</title>
        <authorList>
            <person name="Kim T."/>
        </authorList>
    </citation>
    <scope>NUCLEOTIDE SEQUENCE [LARGE SCALE GENOMIC DNA]</scope>
    <source>
        <strain evidence="2">TK-2024</strain>
        <tissue evidence="2">Old leaves</tissue>
    </source>
</reference>
<gene>
    <name evidence="2" type="ORF">V6N12_023845</name>
</gene>
<evidence type="ECO:0000313" key="3">
    <source>
        <dbReference type="Proteomes" id="UP001472677"/>
    </source>
</evidence>